<dbReference type="EMBL" id="OU898276">
    <property type="protein sequence ID" value="CAG9827305.1"/>
    <property type="molecule type" value="Genomic_DNA"/>
</dbReference>
<dbReference type="Proteomes" id="UP001153709">
    <property type="component" value="Chromosome 1"/>
</dbReference>
<feature type="compositionally biased region" description="Basic and acidic residues" evidence="1">
    <location>
        <begin position="282"/>
        <end position="305"/>
    </location>
</feature>
<evidence type="ECO:0000313" key="2">
    <source>
        <dbReference type="EMBL" id="CAG9827305.1"/>
    </source>
</evidence>
<feature type="compositionally biased region" description="Polar residues" evidence="1">
    <location>
        <begin position="311"/>
        <end position="321"/>
    </location>
</feature>
<proteinExistence type="predicted"/>
<feature type="region of interest" description="Disordered" evidence="1">
    <location>
        <begin position="446"/>
        <end position="473"/>
    </location>
</feature>
<protein>
    <recommendedName>
        <fullName evidence="4">UBZ4-type domain-containing protein</fullName>
    </recommendedName>
</protein>
<dbReference type="OrthoDB" id="6774504at2759"/>
<name>A0A9N9SQA2_DIABA</name>
<gene>
    <name evidence="2" type="ORF">DIABBA_LOCUS1314</name>
</gene>
<sequence length="548" mass="63090">MDKSKLNEMVKALQDAHMYEDNMTEQDMQEIYKVISDSKDTAQEESRKNNESDEDMFEEPTIQTLTNVKNVDIEITPKNKESKSVFQPKTWTFDKKPLDVENVSTEEHKEEDPPEDATKANIRFEDMLNPSEPMLKIIYHPKQFTNIQNCQKFLKADVPTKAMMLYSYHTNMERLRSKLARQSFCTVAMPKPIILKEQVIPSLERDDDFEDTYISRSGRQTKRKCYYTDDENVLEEKTLNSSNKKQKSKNEDEQEWVSKTKSASKTVAKKLDLTPKLDSQKFMEIEPVEDEKKEVQNDDKKEAAKPKSKKLTNTEIMNRSSLFAEPPKRRTPRCELMFDKLKEENVKKQKEEKALEIFEKSLDMDADDSQSDSQKDEDIISIVEEPVRRRVIPTIPTKRRPIGNRNKQQQTNNPSPLNITIESASTSVQKQKVNSSDDILDSRIVSSRTRHNDTSAVKENGVTVSSSTSVGSSTDVSCPICSKLFSKDSIQEHASSCGEEEQMVTRYSSQAPSKLRTCEICDKVINLDDYSLHVQQCLDQAKLNNKRK</sequence>
<reference evidence="2" key="1">
    <citation type="submission" date="2022-01" db="EMBL/GenBank/DDBJ databases">
        <authorList>
            <person name="King R."/>
        </authorList>
    </citation>
    <scope>NUCLEOTIDE SEQUENCE</scope>
</reference>
<evidence type="ECO:0000256" key="1">
    <source>
        <dbReference type="SAM" id="MobiDB-lite"/>
    </source>
</evidence>
<evidence type="ECO:0008006" key="4">
    <source>
        <dbReference type="Google" id="ProtNLM"/>
    </source>
</evidence>
<evidence type="ECO:0000313" key="3">
    <source>
        <dbReference type="Proteomes" id="UP001153709"/>
    </source>
</evidence>
<feature type="region of interest" description="Disordered" evidence="1">
    <location>
        <begin position="32"/>
        <end position="64"/>
    </location>
</feature>
<keyword evidence="3" id="KW-1185">Reference proteome</keyword>
<feature type="compositionally biased region" description="Basic and acidic residues" evidence="1">
    <location>
        <begin position="36"/>
        <end position="51"/>
    </location>
</feature>
<dbReference type="AlphaFoldDB" id="A0A9N9SQA2"/>
<organism evidence="2 3">
    <name type="scientific">Diabrotica balteata</name>
    <name type="common">Banded cucumber beetle</name>
    <dbReference type="NCBI Taxonomy" id="107213"/>
    <lineage>
        <taxon>Eukaryota</taxon>
        <taxon>Metazoa</taxon>
        <taxon>Ecdysozoa</taxon>
        <taxon>Arthropoda</taxon>
        <taxon>Hexapoda</taxon>
        <taxon>Insecta</taxon>
        <taxon>Pterygota</taxon>
        <taxon>Neoptera</taxon>
        <taxon>Endopterygota</taxon>
        <taxon>Coleoptera</taxon>
        <taxon>Polyphaga</taxon>
        <taxon>Cucujiformia</taxon>
        <taxon>Chrysomeloidea</taxon>
        <taxon>Chrysomelidae</taxon>
        <taxon>Galerucinae</taxon>
        <taxon>Diabroticina</taxon>
        <taxon>Diabroticites</taxon>
        <taxon>Diabrotica</taxon>
    </lineage>
</organism>
<feature type="region of interest" description="Disordered" evidence="1">
    <location>
        <begin position="360"/>
        <end position="419"/>
    </location>
</feature>
<feature type="compositionally biased region" description="Polar residues" evidence="1">
    <location>
        <begin position="405"/>
        <end position="419"/>
    </location>
</feature>
<feature type="region of interest" description="Disordered" evidence="1">
    <location>
        <begin position="282"/>
        <end position="327"/>
    </location>
</feature>
<feature type="region of interest" description="Disordered" evidence="1">
    <location>
        <begin position="237"/>
        <end position="261"/>
    </location>
</feature>
<feature type="compositionally biased region" description="Low complexity" evidence="1">
    <location>
        <begin position="461"/>
        <end position="473"/>
    </location>
</feature>
<accession>A0A9N9SQA2</accession>